<accession>A0A380P0J1</accession>
<dbReference type="AlphaFoldDB" id="A0A380P0J1"/>
<organism evidence="1 2">
    <name type="scientific">Weissella viridescens</name>
    <name type="common">Lactobacillus viridescens</name>
    <dbReference type="NCBI Taxonomy" id="1629"/>
    <lineage>
        <taxon>Bacteria</taxon>
        <taxon>Bacillati</taxon>
        <taxon>Bacillota</taxon>
        <taxon>Bacilli</taxon>
        <taxon>Lactobacillales</taxon>
        <taxon>Lactobacillaceae</taxon>
        <taxon>Weissella</taxon>
    </lineage>
</organism>
<dbReference type="EMBL" id="UHIV01000002">
    <property type="protein sequence ID" value="SUP58534.1"/>
    <property type="molecule type" value="Genomic_DNA"/>
</dbReference>
<evidence type="ECO:0008006" key="3">
    <source>
        <dbReference type="Google" id="ProtNLM"/>
    </source>
</evidence>
<dbReference type="SUPFAM" id="SSF52309">
    <property type="entry name" value="N-(deoxy)ribosyltransferase-like"/>
    <property type="match status" value="1"/>
</dbReference>
<evidence type="ECO:0000313" key="2">
    <source>
        <dbReference type="Proteomes" id="UP000254621"/>
    </source>
</evidence>
<protein>
    <recommendedName>
        <fullName evidence="3">Nucleoside 2-deoxyribosyltransferase</fullName>
    </recommendedName>
</protein>
<gene>
    <name evidence="1" type="ORF">NCTC13645_01004</name>
</gene>
<proteinExistence type="predicted"/>
<sequence>MQVYLAAPFFSDEQISRVSILEQALEITQLSMIIIHHASIRQRMHHNFLQPGQLRFSSEMSHKFARQT</sequence>
<evidence type="ECO:0000313" key="1">
    <source>
        <dbReference type="EMBL" id="SUP58534.1"/>
    </source>
</evidence>
<name>A0A380P0J1_WEIVI</name>
<reference evidence="1 2" key="1">
    <citation type="submission" date="2018-06" db="EMBL/GenBank/DDBJ databases">
        <authorList>
            <consortium name="Pathogen Informatics"/>
            <person name="Doyle S."/>
        </authorList>
    </citation>
    <scope>NUCLEOTIDE SEQUENCE [LARGE SCALE GENOMIC DNA]</scope>
    <source>
        <strain evidence="1 2">NCTC13645</strain>
    </source>
</reference>
<dbReference type="Proteomes" id="UP000254621">
    <property type="component" value="Unassembled WGS sequence"/>
</dbReference>